<proteinExistence type="inferred from homology"/>
<dbReference type="Proteomes" id="UP000007799">
    <property type="component" value="Unassembled WGS sequence"/>
</dbReference>
<dbReference type="PANTHER" id="PTHR10695">
    <property type="entry name" value="DEPHOSPHO-COA KINASE-RELATED"/>
    <property type="match status" value="1"/>
</dbReference>
<dbReference type="AlphaFoldDB" id="F2U131"/>
<dbReference type="STRING" id="946362.F2U131"/>
<evidence type="ECO:0000256" key="1">
    <source>
        <dbReference type="ARBA" id="ARBA00022741"/>
    </source>
</evidence>
<sequence length="270" mass="29721">MVLMVVARLAAGLISASAGLLLDRVRYGTLLAGTCCFALDLGVFGLAHWPSLLAATSLAIFFSRFRVIGLTGGVGCGKSTVCKMLTEKGAVVIDADAISHNVLLRGRWGYRRFVAAFAKEIAERPELLDTESGQVNRSVLRQIAFEDRSVSRKLNKALHLPIGFELLQQLLSARFLHWRPFVVLDAPLLLETGLNHICKWVITVSCTEEQQVQRVMGRDLTTAEDARRIIATQMPLEKKVKLSDHIIANDGTLAQLRQRVDACVRAAPTF</sequence>
<dbReference type="EMBL" id="GL832958">
    <property type="protein sequence ID" value="EGD80605.1"/>
    <property type="molecule type" value="Genomic_DNA"/>
</dbReference>
<keyword evidence="3" id="KW-0808">Transferase</keyword>
<gene>
    <name evidence="3" type="ORF">PTSG_01194</name>
</gene>
<evidence type="ECO:0000256" key="2">
    <source>
        <dbReference type="ARBA" id="ARBA00022840"/>
    </source>
</evidence>
<dbReference type="PROSITE" id="PS51219">
    <property type="entry name" value="DPCK"/>
    <property type="match status" value="1"/>
</dbReference>
<dbReference type="KEGG" id="sre:PTSG_01194"/>
<keyword evidence="4" id="KW-1185">Reference proteome</keyword>
<dbReference type="OrthoDB" id="247245at2759"/>
<dbReference type="Gene3D" id="3.40.50.300">
    <property type="entry name" value="P-loop containing nucleotide triphosphate hydrolases"/>
    <property type="match status" value="1"/>
</dbReference>
<dbReference type="Pfam" id="PF01121">
    <property type="entry name" value="CoaE"/>
    <property type="match status" value="1"/>
</dbReference>
<evidence type="ECO:0000313" key="4">
    <source>
        <dbReference type="Proteomes" id="UP000007799"/>
    </source>
</evidence>
<dbReference type="InParanoid" id="F2U131"/>
<dbReference type="InterPro" id="IPR001977">
    <property type="entry name" value="Depp_CoAkinase"/>
</dbReference>
<reference evidence="3" key="1">
    <citation type="submission" date="2009-08" db="EMBL/GenBank/DDBJ databases">
        <title>Annotation of Salpingoeca rosetta.</title>
        <authorList>
            <consortium name="The Broad Institute Genome Sequencing Platform"/>
            <person name="Russ C."/>
            <person name="Cuomo C."/>
            <person name="Burger G."/>
            <person name="Gray M.W."/>
            <person name="Holland P.W.H."/>
            <person name="King N."/>
            <person name="Lang F.B.F."/>
            <person name="Roger A.J."/>
            <person name="Ruiz-Trillo I."/>
            <person name="Young S.K."/>
            <person name="Zeng Q."/>
            <person name="Gargeya S."/>
            <person name="Alvarado L."/>
            <person name="Berlin A."/>
            <person name="Chapman S.B."/>
            <person name="Chen Z."/>
            <person name="Freedman E."/>
            <person name="Gellesch M."/>
            <person name="Goldberg J."/>
            <person name="Griggs A."/>
            <person name="Gujja S."/>
            <person name="Heilman E."/>
            <person name="Heiman D."/>
            <person name="Howarth C."/>
            <person name="Mehta T."/>
            <person name="Neiman D."/>
            <person name="Pearson M."/>
            <person name="Roberts A."/>
            <person name="Saif S."/>
            <person name="Shea T."/>
            <person name="Shenoy N."/>
            <person name="Sisk P."/>
            <person name="Stolte C."/>
            <person name="Sykes S."/>
            <person name="White J."/>
            <person name="Yandava C."/>
            <person name="Haas B."/>
            <person name="Nusbaum C."/>
            <person name="Birren B."/>
        </authorList>
    </citation>
    <scope>NUCLEOTIDE SEQUENCE [LARGE SCALE GENOMIC DNA]</scope>
    <source>
        <strain evidence="3">ATCC 50818</strain>
    </source>
</reference>
<dbReference type="GeneID" id="16077761"/>
<dbReference type="FunCoup" id="F2U131">
    <property type="interactions" value="345"/>
</dbReference>
<dbReference type="PANTHER" id="PTHR10695:SF46">
    <property type="entry name" value="BIFUNCTIONAL COENZYME A SYNTHASE-RELATED"/>
    <property type="match status" value="1"/>
</dbReference>
<keyword evidence="3" id="KW-0418">Kinase</keyword>
<keyword evidence="2" id="KW-0067">ATP-binding</keyword>
<dbReference type="InterPro" id="IPR027417">
    <property type="entry name" value="P-loop_NTPase"/>
</dbReference>
<dbReference type="GO" id="GO:0005524">
    <property type="term" value="F:ATP binding"/>
    <property type="evidence" value="ECO:0007669"/>
    <property type="project" value="UniProtKB-KW"/>
</dbReference>
<dbReference type="OMA" id="CQMDIEQ"/>
<protein>
    <submittedName>
        <fullName evidence="3">Dephospho-CoA kinase</fullName>
    </submittedName>
</protein>
<dbReference type="GO" id="GO:0015937">
    <property type="term" value="P:coenzyme A biosynthetic process"/>
    <property type="evidence" value="ECO:0007669"/>
    <property type="project" value="InterPro"/>
</dbReference>
<accession>F2U131</accession>
<dbReference type="eggNOG" id="KOG3220">
    <property type="taxonomic scope" value="Eukaryota"/>
</dbReference>
<keyword evidence="1" id="KW-0547">Nucleotide-binding</keyword>
<dbReference type="CDD" id="cd02022">
    <property type="entry name" value="DPCK"/>
    <property type="match status" value="1"/>
</dbReference>
<name>F2U131_SALR5</name>
<dbReference type="SUPFAM" id="SSF52540">
    <property type="entry name" value="P-loop containing nucleoside triphosphate hydrolases"/>
    <property type="match status" value="1"/>
</dbReference>
<evidence type="ECO:0000313" key="3">
    <source>
        <dbReference type="EMBL" id="EGD80605.1"/>
    </source>
</evidence>
<organism evidence="4">
    <name type="scientific">Salpingoeca rosetta (strain ATCC 50818 / BSB-021)</name>
    <dbReference type="NCBI Taxonomy" id="946362"/>
    <lineage>
        <taxon>Eukaryota</taxon>
        <taxon>Choanoflagellata</taxon>
        <taxon>Craspedida</taxon>
        <taxon>Salpingoecidae</taxon>
        <taxon>Salpingoeca</taxon>
    </lineage>
</organism>
<dbReference type="RefSeq" id="XP_004997166.1">
    <property type="nucleotide sequence ID" value="XM_004997109.1"/>
</dbReference>
<dbReference type="GO" id="GO:0004140">
    <property type="term" value="F:dephospho-CoA kinase activity"/>
    <property type="evidence" value="ECO:0007669"/>
    <property type="project" value="InterPro"/>
</dbReference>
<dbReference type="NCBIfam" id="TIGR00152">
    <property type="entry name" value="dephospho-CoA kinase"/>
    <property type="match status" value="1"/>
</dbReference>
<dbReference type="HAMAP" id="MF_00376">
    <property type="entry name" value="Dephospho_CoA_kinase"/>
    <property type="match status" value="1"/>
</dbReference>